<dbReference type="Gene3D" id="2.60.40.10">
    <property type="entry name" value="Immunoglobulins"/>
    <property type="match status" value="1"/>
</dbReference>
<feature type="region of interest" description="Disordered" evidence="1">
    <location>
        <begin position="308"/>
        <end position="358"/>
    </location>
</feature>
<accession>A0A6L5XAE1</accession>
<feature type="compositionally biased region" description="Polar residues" evidence="1">
    <location>
        <begin position="308"/>
        <end position="332"/>
    </location>
</feature>
<dbReference type="NCBIfam" id="TIGR03063">
    <property type="entry name" value="srtB_target"/>
    <property type="match status" value="1"/>
</dbReference>
<gene>
    <name evidence="3" type="ORF">FYJ35_10615</name>
</gene>
<dbReference type="Proteomes" id="UP000481852">
    <property type="component" value="Unassembled WGS sequence"/>
</dbReference>
<organism evidence="3 4">
    <name type="scientific">Porcincola intestinalis</name>
    <dbReference type="NCBI Taxonomy" id="2606632"/>
    <lineage>
        <taxon>Bacteria</taxon>
        <taxon>Bacillati</taxon>
        <taxon>Bacillota</taxon>
        <taxon>Clostridia</taxon>
        <taxon>Lachnospirales</taxon>
        <taxon>Lachnospiraceae</taxon>
        <taxon>Porcincola</taxon>
    </lineage>
</organism>
<evidence type="ECO:0000313" key="4">
    <source>
        <dbReference type="Proteomes" id="UP000481852"/>
    </source>
</evidence>
<keyword evidence="2" id="KW-1133">Transmembrane helix</keyword>
<sequence length="395" mass="43089">MQQKTRCGRTRQAGRIQGRRQECRMIDMNGSHNKKMRVALLLPAFLTVLLMCVLTPAKRAFAYTDVDQSRSGTLSVSMEGGAGFTFRIYQIGTFGKGGAVFEPTEELKKLNADLGDSDRIDLGSGKWDAYAATLVNYTHAPYLTEAAEAAVTDGNGIAKFQDLKLGVYMVLGESHVVDGKKYTFSPNLISVPTSKDGIDWNYDVTAEAKYDAVTLPPAPQKHKYTVTKYWQNDDGTGRPASIDVTVSRRDLQSSGSFGDWHTDKTYTLSAENNWSETWVGADNAEYQVAESGTVKNEDGSQYVVSIRTSSKTDADGTESTWFSLTNRKTTVTPPDENREKPSGGKGSTPGSLHGGSSVLREVKTGDDSRLNLWLVLLIASGAVLVLRGAVGLRRK</sequence>
<name>A0A6L5XAE1_9FIRM</name>
<keyword evidence="2" id="KW-0812">Transmembrane</keyword>
<dbReference type="AlphaFoldDB" id="A0A6L5XAE1"/>
<evidence type="ECO:0000256" key="2">
    <source>
        <dbReference type="SAM" id="Phobius"/>
    </source>
</evidence>
<keyword evidence="4" id="KW-1185">Reference proteome</keyword>
<dbReference type="InterPro" id="IPR017502">
    <property type="entry name" value="Sortase_SrtB_target"/>
</dbReference>
<evidence type="ECO:0000313" key="3">
    <source>
        <dbReference type="EMBL" id="MSS15482.1"/>
    </source>
</evidence>
<proteinExistence type="predicted"/>
<keyword evidence="2" id="KW-0472">Membrane</keyword>
<evidence type="ECO:0000256" key="1">
    <source>
        <dbReference type="SAM" id="MobiDB-lite"/>
    </source>
</evidence>
<dbReference type="Gene3D" id="2.60.40.1140">
    <property type="entry name" value="Collagen-binding surface protein Cna, B-type domain"/>
    <property type="match status" value="1"/>
</dbReference>
<dbReference type="InterPro" id="IPR013783">
    <property type="entry name" value="Ig-like_fold"/>
</dbReference>
<comment type="caution">
    <text evidence="3">The sequence shown here is derived from an EMBL/GenBank/DDBJ whole genome shotgun (WGS) entry which is preliminary data.</text>
</comment>
<feature type="transmembrane region" description="Helical" evidence="2">
    <location>
        <begin position="370"/>
        <end position="390"/>
    </location>
</feature>
<reference evidence="3 4" key="1">
    <citation type="submission" date="2019-08" db="EMBL/GenBank/DDBJ databases">
        <title>In-depth cultivation of the pig gut microbiome towards novel bacterial diversity and tailored functional studies.</title>
        <authorList>
            <person name="Wylensek D."/>
            <person name="Hitch T.C.A."/>
            <person name="Clavel T."/>
        </authorList>
    </citation>
    <scope>NUCLEOTIDE SEQUENCE [LARGE SCALE GENOMIC DNA]</scope>
    <source>
        <strain evidence="3 4">Oil+RF-744-WCA-WT-11</strain>
    </source>
</reference>
<protein>
    <submittedName>
        <fullName evidence="3">Sortase B protein-sorting domain-containing protein</fullName>
    </submittedName>
</protein>
<dbReference type="EMBL" id="VULZ01000012">
    <property type="protein sequence ID" value="MSS15482.1"/>
    <property type="molecule type" value="Genomic_DNA"/>
</dbReference>